<dbReference type="Proteomes" id="UP000234661">
    <property type="component" value="Unassembled WGS sequence"/>
</dbReference>
<reference evidence="2 3" key="1">
    <citation type="submission" date="2017-11" db="EMBL/GenBank/DDBJ databases">
        <authorList>
            <person name="Han C.G."/>
        </authorList>
    </citation>
    <scope>NUCLEOTIDE SEQUENCE [LARGE SCALE GENOMIC DNA]</scope>
    <source>
        <strain evidence="2 3">A2</strain>
    </source>
</reference>
<evidence type="ECO:0000313" key="3">
    <source>
        <dbReference type="Proteomes" id="UP000234661"/>
    </source>
</evidence>
<protein>
    <submittedName>
        <fullName evidence="2">DNA-binding protein</fullName>
    </submittedName>
</protein>
<sequence length="284" mass="31682">MKNQLMTFSSEELNFSMSGILYEGKPAFDAVELAKSLGYTNPAKALKDHCKALIKLDYNESLELGFGEKPRGTQLAGQADLFRLILRSQLPSAERVQDWVCEDVLPSIMTTGSYVRQPTQGTSTYPDMLSLARVVAEATASATMKAVIETTNSAVVLPRRLEIADREDIFEDVFGDTFKNYACKKEQPKAEEPEYVPVHKVSWATGLSDPTCRRLVTFSDLPNCHIDGIRGLCVHREFFMAAVEVLIKESTPPAKGRKRWHHPEFGGFELRKDPNEILGGNHGE</sequence>
<keyword evidence="2" id="KW-0238">DNA-binding</keyword>
<dbReference type="InterPro" id="IPR003497">
    <property type="entry name" value="BRO_N_domain"/>
</dbReference>
<dbReference type="GO" id="GO:0003677">
    <property type="term" value="F:DNA binding"/>
    <property type="evidence" value="ECO:0007669"/>
    <property type="project" value="UniProtKB-KW"/>
</dbReference>
<dbReference type="PANTHER" id="PTHR36180">
    <property type="entry name" value="DNA-BINDING PROTEIN-RELATED-RELATED"/>
    <property type="match status" value="1"/>
</dbReference>
<dbReference type="SMART" id="SM01040">
    <property type="entry name" value="Bro-N"/>
    <property type="match status" value="1"/>
</dbReference>
<name>A0A2J4ZWV4_9ENTR</name>
<dbReference type="AlphaFoldDB" id="A0A2J4ZWV4"/>
<evidence type="ECO:0000313" key="2">
    <source>
        <dbReference type="EMBL" id="PLM67498.1"/>
    </source>
</evidence>
<accession>A0A2J4ZWV4</accession>
<evidence type="ECO:0000259" key="1">
    <source>
        <dbReference type="PROSITE" id="PS51750"/>
    </source>
</evidence>
<organism evidence="2 3">
    <name type="scientific">Klebsiella michiganensis</name>
    <dbReference type="NCBI Taxonomy" id="1134687"/>
    <lineage>
        <taxon>Bacteria</taxon>
        <taxon>Pseudomonadati</taxon>
        <taxon>Pseudomonadota</taxon>
        <taxon>Gammaproteobacteria</taxon>
        <taxon>Enterobacterales</taxon>
        <taxon>Enterobacteriaceae</taxon>
        <taxon>Klebsiella/Raoultella group</taxon>
        <taxon>Klebsiella</taxon>
    </lineage>
</organism>
<comment type="caution">
    <text evidence="2">The sequence shown here is derived from an EMBL/GenBank/DDBJ whole genome shotgun (WGS) entry which is preliminary data.</text>
</comment>
<dbReference type="PANTHER" id="PTHR36180:SF2">
    <property type="entry name" value="BRO FAMILY PROTEIN"/>
    <property type="match status" value="1"/>
</dbReference>
<dbReference type="PROSITE" id="PS51750">
    <property type="entry name" value="BRO_N"/>
    <property type="match status" value="1"/>
</dbReference>
<reference evidence="2 3" key="2">
    <citation type="submission" date="2018-01" db="EMBL/GenBank/DDBJ databases">
        <title>Genomic study of Klebsiella pneumoniae.</title>
        <authorList>
            <person name="Yang Y."/>
            <person name="Bicalho R."/>
        </authorList>
    </citation>
    <scope>NUCLEOTIDE SEQUENCE [LARGE SCALE GENOMIC DNA]</scope>
    <source>
        <strain evidence="2 3">A2</strain>
    </source>
</reference>
<proteinExistence type="predicted"/>
<dbReference type="EMBL" id="PIET01000084">
    <property type="protein sequence ID" value="PLM67498.1"/>
    <property type="molecule type" value="Genomic_DNA"/>
</dbReference>
<feature type="domain" description="Bro-N" evidence="1">
    <location>
        <begin position="2"/>
        <end position="112"/>
    </location>
</feature>
<gene>
    <name evidence="2" type="ORF">CWM85_05715</name>
</gene>
<dbReference type="Pfam" id="PF02498">
    <property type="entry name" value="Bro-N"/>
    <property type="match status" value="1"/>
</dbReference>